<feature type="transmembrane region" description="Helical" evidence="6">
    <location>
        <begin position="178"/>
        <end position="198"/>
    </location>
</feature>
<dbReference type="InterPro" id="IPR050367">
    <property type="entry name" value="APC_superfamily"/>
</dbReference>
<sequence length="535" mass="58721">MDSEEPIVFTRRSSGLIRTVGAFSALSLVLCHTIGGGINKLMVYASYTSPGANVPLAFLFTGIIAIITAAVYMMLSTAMPRTGGDYIYITRGISPIMGFLASWGFWFTEVLSFGIIAFYDIPIWGLTFQIAGSAMQNEALLRIGSIISAPHWGLWLGFAMVVVFSLVALRGMTTYTKIINWMLILPAIGSVLMIIFMARGPSLVAVNWDAVYGSGMYQKVVELSNQFTDVWRPTGFSLVATLLAGVGGIWAYIGVTAAAYVGGEVKNPRRTMAIGLLGGASIIVLYYVFLSFMTYRAFGNFIPMYCNVYKHPEAWQALTAIYPHAPAPYLPTFAAAMAPGLFAVQFLVAISAALWLMNDIPVFFVICSRQVFAWSFDRFFPAKFAEVNPKYHTPHYAILLTLVGGLVGVLISYVAEKGVVGSWVAAMDTTMLYQFAVTLGCLAAVAIPYIRPDIYERGRKLEIRGVPVMSILGMIGFGFNFWYLFIAGSWLSISRDLLVQSGWMFLGVVIFLAYYASNTRKGIDVRSIYQQVPPA</sequence>
<evidence type="ECO:0000256" key="2">
    <source>
        <dbReference type="ARBA" id="ARBA00022475"/>
    </source>
</evidence>
<feature type="transmembrane region" description="Helical" evidence="6">
    <location>
        <begin position="152"/>
        <end position="171"/>
    </location>
</feature>
<dbReference type="GO" id="GO:0022857">
    <property type="term" value="F:transmembrane transporter activity"/>
    <property type="evidence" value="ECO:0007669"/>
    <property type="project" value="InterPro"/>
</dbReference>
<dbReference type="EMBL" id="SOIP01000212">
    <property type="protein sequence ID" value="TET81706.1"/>
    <property type="molecule type" value="Genomic_DNA"/>
</dbReference>
<organism evidence="7 9">
    <name type="scientific">candidate division TA06 bacterium</name>
    <dbReference type="NCBI Taxonomy" id="2250710"/>
    <lineage>
        <taxon>Bacteria</taxon>
        <taxon>Bacteria division TA06</taxon>
    </lineage>
</organism>
<evidence type="ECO:0000313" key="8">
    <source>
        <dbReference type="EMBL" id="TET81706.1"/>
    </source>
</evidence>
<dbReference type="Proteomes" id="UP000315525">
    <property type="component" value="Unassembled WGS sequence"/>
</dbReference>
<feature type="transmembrane region" description="Helical" evidence="6">
    <location>
        <begin position="16"/>
        <end position="35"/>
    </location>
</feature>
<evidence type="ECO:0000256" key="1">
    <source>
        <dbReference type="ARBA" id="ARBA00004651"/>
    </source>
</evidence>
<dbReference type="Gene3D" id="1.20.1740.10">
    <property type="entry name" value="Amino acid/polyamine transporter I"/>
    <property type="match status" value="1"/>
</dbReference>
<dbReference type="PANTHER" id="PTHR42770">
    <property type="entry name" value="AMINO ACID TRANSPORTER-RELATED"/>
    <property type="match status" value="1"/>
</dbReference>
<evidence type="ECO:0000313" key="10">
    <source>
        <dbReference type="Proteomes" id="UP000315534"/>
    </source>
</evidence>
<feature type="transmembrane region" description="Helical" evidence="6">
    <location>
        <begin position="236"/>
        <end position="261"/>
    </location>
</feature>
<keyword evidence="3 6" id="KW-0812">Transmembrane</keyword>
<dbReference type="Proteomes" id="UP000315534">
    <property type="component" value="Unassembled WGS sequence"/>
</dbReference>
<feature type="transmembrane region" description="Helical" evidence="6">
    <location>
        <begin position="273"/>
        <end position="295"/>
    </location>
</feature>
<dbReference type="GO" id="GO:0005886">
    <property type="term" value="C:plasma membrane"/>
    <property type="evidence" value="ECO:0007669"/>
    <property type="project" value="UniProtKB-SubCell"/>
</dbReference>
<feature type="transmembrane region" description="Helical" evidence="6">
    <location>
        <begin position="497"/>
        <end position="516"/>
    </location>
</feature>
<dbReference type="AlphaFoldDB" id="A0A523UWA3"/>
<dbReference type="PIRSF" id="PIRSF006060">
    <property type="entry name" value="AA_transporter"/>
    <property type="match status" value="1"/>
</dbReference>
<dbReference type="EMBL" id="SOJN01000048">
    <property type="protein sequence ID" value="TET46581.1"/>
    <property type="molecule type" value="Genomic_DNA"/>
</dbReference>
<evidence type="ECO:0000313" key="9">
    <source>
        <dbReference type="Proteomes" id="UP000315525"/>
    </source>
</evidence>
<comment type="caution">
    <text evidence="7">The sequence shown here is derived from an EMBL/GenBank/DDBJ whole genome shotgun (WGS) entry which is preliminary data.</text>
</comment>
<dbReference type="Pfam" id="PF13520">
    <property type="entry name" value="AA_permease_2"/>
    <property type="match status" value="1"/>
</dbReference>
<feature type="transmembrane region" description="Helical" evidence="6">
    <location>
        <begin position="396"/>
        <end position="415"/>
    </location>
</feature>
<accession>A0A523UWA3</accession>
<reference evidence="9 10" key="1">
    <citation type="submission" date="2019-03" db="EMBL/GenBank/DDBJ databases">
        <title>Metabolic potential of uncultured bacteria and archaea associated with petroleum seepage in deep-sea sediments.</title>
        <authorList>
            <person name="Dong X."/>
            <person name="Hubert C."/>
        </authorList>
    </citation>
    <scope>NUCLEOTIDE SEQUENCE [LARGE SCALE GENOMIC DNA]</scope>
    <source>
        <strain evidence="8">E29_bin36</strain>
        <strain evidence="7">E44_bin18</strain>
    </source>
</reference>
<evidence type="ECO:0000256" key="6">
    <source>
        <dbReference type="SAM" id="Phobius"/>
    </source>
</evidence>
<keyword evidence="5 6" id="KW-0472">Membrane</keyword>
<evidence type="ECO:0000256" key="5">
    <source>
        <dbReference type="ARBA" id="ARBA00023136"/>
    </source>
</evidence>
<feature type="transmembrane region" description="Helical" evidence="6">
    <location>
        <begin position="333"/>
        <end position="356"/>
    </location>
</feature>
<feature type="transmembrane region" description="Helical" evidence="6">
    <location>
        <begin position="471"/>
        <end position="491"/>
    </location>
</feature>
<comment type="subcellular location">
    <subcellularLocation>
        <location evidence="1">Cell membrane</location>
        <topology evidence="1">Multi-pass membrane protein</topology>
    </subcellularLocation>
</comment>
<feature type="transmembrane region" description="Helical" evidence="6">
    <location>
        <begin position="431"/>
        <end position="450"/>
    </location>
</feature>
<gene>
    <name evidence="8" type="ORF">E3J38_03415</name>
    <name evidence="7" type="ORF">E3J62_03810</name>
</gene>
<feature type="transmembrane region" description="Helical" evidence="6">
    <location>
        <begin position="55"/>
        <end position="75"/>
    </location>
</feature>
<dbReference type="InterPro" id="IPR002293">
    <property type="entry name" value="AA/rel_permease1"/>
</dbReference>
<evidence type="ECO:0000313" key="7">
    <source>
        <dbReference type="EMBL" id="TET46581.1"/>
    </source>
</evidence>
<evidence type="ECO:0000256" key="3">
    <source>
        <dbReference type="ARBA" id="ARBA00022692"/>
    </source>
</evidence>
<dbReference type="PANTHER" id="PTHR42770:SF7">
    <property type="entry name" value="MEMBRANE PROTEIN"/>
    <property type="match status" value="1"/>
</dbReference>
<proteinExistence type="predicted"/>
<keyword evidence="4 6" id="KW-1133">Transmembrane helix</keyword>
<keyword evidence="2" id="KW-1003">Cell membrane</keyword>
<protein>
    <submittedName>
        <fullName evidence="7">APC family permease</fullName>
    </submittedName>
</protein>
<name>A0A523UWA3_UNCT6</name>
<evidence type="ECO:0000256" key="4">
    <source>
        <dbReference type="ARBA" id="ARBA00022989"/>
    </source>
</evidence>